<sequence>MIELEDLLANGVTATPRPWFSGAVGLVRWRGETRALAAVGQTARYADLDGTPAPEHLCRPVTESTLFDLASITKLFVTTTLLTLVEEGRLDLDEPIATWLPSFRGSDRTGVTLRRLLTHTSGLPALLSLWTDWPDREARAAAVLNAPLVNPPGTTFEYSCVGYLVAGLLATQVTGRPLPELVRDRVCGPLGLVDTGYLPSPSQVERTAATEYQPYVGRGMVRGSVHDENSWSLGGTGGNAGIFGTAAELARFGEMLRGHGAVDGVRVLSEDTVAEMTRDQLPASIEPGFRHGLGVRIADPQSMGVLAGSGDAGGSAAFGHTGFTGTSLVVDSRRELVVVVLTNRVHPSRDWSDVRGVRCGVAALAASIAEDPNQSKVNLP</sequence>
<dbReference type="PANTHER" id="PTHR43283:SF11">
    <property type="entry name" value="BETA-LACTAMASE-RELATED DOMAIN-CONTAINING PROTEIN"/>
    <property type="match status" value="1"/>
</dbReference>
<keyword evidence="1" id="KW-0378">Hydrolase</keyword>
<dbReference type="Proteomes" id="UP001500620">
    <property type="component" value="Unassembled WGS sequence"/>
</dbReference>
<dbReference type="Gene3D" id="3.40.710.10">
    <property type="entry name" value="DD-peptidase/beta-lactamase superfamily"/>
    <property type="match status" value="1"/>
</dbReference>
<gene>
    <name evidence="3" type="ORF">GCM10022255_059740</name>
</gene>
<dbReference type="EMBL" id="BAABAT010000018">
    <property type="protein sequence ID" value="GAA4254567.1"/>
    <property type="molecule type" value="Genomic_DNA"/>
</dbReference>
<dbReference type="InterPro" id="IPR001466">
    <property type="entry name" value="Beta-lactam-related"/>
</dbReference>
<feature type="domain" description="Beta-lactamase-related" evidence="2">
    <location>
        <begin position="44"/>
        <end position="350"/>
    </location>
</feature>
<proteinExistence type="predicted"/>
<dbReference type="SUPFAM" id="SSF56601">
    <property type="entry name" value="beta-lactamase/transpeptidase-like"/>
    <property type="match status" value="1"/>
</dbReference>
<evidence type="ECO:0000259" key="2">
    <source>
        <dbReference type="Pfam" id="PF00144"/>
    </source>
</evidence>
<name>A0ABP8DFX9_9ACTN</name>
<organism evidence="3 4">
    <name type="scientific">Dactylosporangium darangshiense</name>
    <dbReference type="NCBI Taxonomy" id="579108"/>
    <lineage>
        <taxon>Bacteria</taxon>
        <taxon>Bacillati</taxon>
        <taxon>Actinomycetota</taxon>
        <taxon>Actinomycetes</taxon>
        <taxon>Micromonosporales</taxon>
        <taxon>Micromonosporaceae</taxon>
        <taxon>Dactylosporangium</taxon>
    </lineage>
</organism>
<dbReference type="RefSeq" id="WP_345131577.1">
    <property type="nucleotide sequence ID" value="NZ_BAABAT010000018.1"/>
</dbReference>
<evidence type="ECO:0000256" key="1">
    <source>
        <dbReference type="ARBA" id="ARBA00022801"/>
    </source>
</evidence>
<evidence type="ECO:0000313" key="3">
    <source>
        <dbReference type="EMBL" id="GAA4254567.1"/>
    </source>
</evidence>
<accession>A0ABP8DFX9</accession>
<dbReference type="PANTHER" id="PTHR43283">
    <property type="entry name" value="BETA-LACTAMASE-RELATED"/>
    <property type="match status" value="1"/>
</dbReference>
<protein>
    <recommendedName>
        <fullName evidence="2">Beta-lactamase-related domain-containing protein</fullName>
    </recommendedName>
</protein>
<comment type="caution">
    <text evidence="3">The sequence shown here is derived from an EMBL/GenBank/DDBJ whole genome shotgun (WGS) entry which is preliminary data.</text>
</comment>
<dbReference type="InterPro" id="IPR050789">
    <property type="entry name" value="Diverse_Enzym_Activities"/>
</dbReference>
<dbReference type="InterPro" id="IPR012338">
    <property type="entry name" value="Beta-lactam/transpept-like"/>
</dbReference>
<evidence type="ECO:0000313" key="4">
    <source>
        <dbReference type="Proteomes" id="UP001500620"/>
    </source>
</evidence>
<dbReference type="Pfam" id="PF00144">
    <property type="entry name" value="Beta-lactamase"/>
    <property type="match status" value="1"/>
</dbReference>
<keyword evidence="4" id="KW-1185">Reference proteome</keyword>
<reference evidence="4" key="1">
    <citation type="journal article" date="2019" name="Int. J. Syst. Evol. Microbiol.">
        <title>The Global Catalogue of Microorganisms (GCM) 10K type strain sequencing project: providing services to taxonomists for standard genome sequencing and annotation.</title>
        <authorList>
            <consortium name="The Broad Institute Genomics Platform"/>
            <consortium name="The Broad Institute Genome Sequencing Center for Infectious Disease"/>
            <person name="Wu L."/>
            <person name="Ma J."/>
        </authorList>
    </citation>
    <scope>NUCLEOTIDE SEQUENCE [LARGE SCALE GENOMIC DNA]</scope>
    <source>
        <strain evidence="4">JCM 17441</strain>
    </source>
</reference>